<accession>A0A3B0YML1</accession>
<evidence type="ECO:0000313" key="2">
    <source>
        <dbReference type="EMBL" id="VAW82175.1"/>
    </source>
</evidence>
<dbReference type="AlphaFoldDB" id="A0A3B0YML1"/>
<dbReference type="EMBL" id="UOFL01000238">
    <property type="protein sequence ID" value="VAW82175.1"/>
    <property type="molecule type" value="Genomic_DNA"/>
</dbReference>
<gene>
    <name evidence="2" type="ORF">MNBD_GAMMA12-1017</name>
</gene>
<keyword evidence="1" id="KW-1133">Transmembrane helix</keyword>
<evidence type="ECO:0000256" key="1">
    <source>
        <dbReference type="SAM" id="Phobius"/>
    </source>
</evidence>
<name>A0A3B0YML1_9ZZZZ</name>
<protein>
    <submittedName>
        <fullName evidence="2">Uncharacterized protein</fullName>
    </submittedName>
</protein>
<feature type="transmembrane region" description="Helical" evidence="1">
    <location>
        <begin position="41"/>
        <end position="57"/>
    </location>
</feature>
<reference evidence="2" key="1">
    <citation type="submission" date="2018-06" db="EMBL/GenBank/DDBJ databases">
        <authorList>
            <person name="Zhirakovskaya E."/>
        </authorList>
    </citation>
    <scope>NUCLEOTIDE SEQUENCE</scope>
</reference>
<organism evidence="2">
    <name type="scientific">hydrothermal vent metagenome</name>
    <dbReference type="NCBI Taxonomy" id="652676"/>
    <lineage>
        <taxon>unclassified sequences</taxon>
        <taxon>metagenomes</taxon>
        <taxon>ecological metagenomes</taxon>
    </lineage>
</organism>
<proteinExistence type="predicted"/>
<keyword evidence="1" id="KW-0812">Transmembrane</keyword>
<sequence>MHCCNLSYITVACDFIPVATKISTYVLTNLKEGVSVFKNKLSIYIGLLMLLPILAVAQSKAKIFTSINGNVNARLIVSPYMDGKYLIQFKNFEHHFDNKTFLYDKVFINNNKVKGYHYVMTGTEIISFKSLGKSILVRGSTTEYSEVLLNHKMPYKMIFSGTPDKLEIGNVRAQYVITQGILENKIAIKKNIQITMARFHKKCHKNLSIKIDWDNFISNKQKTTPGMATAYIESLMQVCQIDKDYREAVNKINSIEFKLSKTPGKDKLTKTDNTITIYIDTQIPNIQFTSFSKIKNIL</sequence>
<keyword evidence="1" id="KW-0472">Membrane</keyword>